<dbReference type="AlphaFoldDB" id="A0A9X4FHU9"/>
<feature type="transmembrane region" description="Helical" evidence="1">
    <location>
        <begin position="411"/>
        <end position="429"/>
    </location>
</feature>
<comment type="caution">
    <text evidence="3">The sequence shown here is derived from an EMBL/GenBank/DDBJ whole genome shotgun (WGS) entry which is preliminary data.</text>
</comment>
<organism evidence="3 4">
    <name type="scientific">Vibrio aestuarianus</name>
    <dbReference type="NCBI Taxonomy" id="28171"/>
    <lineage>
        <taxon>Bacteria</taxon>
        <taxon>Pseudomonadati</taxon>
        <taxon>Pseudomonadota</taxon>
        <taxon>Gammaproteobacteria</taxon>
        <taxon>Vibrionales</taxon>
        <taxon>Vibrionaceae</taxon>
        <taxon>Vibrio</taxon>
    </lineage>
</organism>
<accession>A0A9X4FHU9</accession>
<protein>
    <submittedName>
        <fullName evidence="3">Uncharacterized protein</fullName>
    </submittedName>
</protein>
<dbReference type="EMBL" id="JAKNAP010000126">
    <property type="protein sequence ID" value="MDE1359047.1"/>
    <property type="molecule type" value="Genomic_DNA"/>
</dbReference>
<dbReference type="RefSeq" id="WP_274674287.1">
    <property type="nucleotide sequence ID" value="NZ_JAKNAP010000126.1"/>
</dbReference>
<keyword evidence="2" id="KW-0732">Signal</keyword>
<keyword evidence="1" id="KW-0812">Transmembrane</keyword>
<feature type="chain" id="PRO_5040799351" evidence="2">
    <location>
        <begin position="27"/>
        <end position="433"/>
    </location>
</feature>
<evidence type="ECO:0000313" key="3">
    <source>
        <dbReference type="EMBL" id="MDE1359047.1"/>
    </source>
</evidence>
<name>A0A9X4FHU9_9VIBR</name>
<proteinExistence type="predicted"/>
<keyword evidence="1" id="KW-0472">Membrane</keyword>
<sequence>MRSAINATLIIFTLIVLFLFSVPSFAATCTIGDTPSLKFPIGTSQISSACIDGCRAVEGFNGVPAWTCDDSLNYCTGYFVTTGDACTGSDDTGGSCDANGNCTSTGGGGVPPVVDDPHYTESIRNKLKILPDLIAGLDSSSASLATALRINAKMAGEVAISTKTISPHLADLIAVARGQERILSNMVNKETPNYREPLFSILGRLESIDNKTGHDGGDGGSGLPDDQFNDLMGNIGSLHSSIYGAANSIQDTLRSELNINTMRAGFNKDEIVSAIKNISAGGDNSGVINALNNQTTELKGGLNSLGQGIDSLNDALSTGSYVSREFKGKVDFDTVGLYKPDLLESVLADTEELKQQYEQQIDEFKKIFSFDVSQLNTGQYKEHLLNFVLPGGKQLNLKSGVLPVFIEQANLISAVILFIASVISVKTILGSRK</sequence>
<reference evidence="3" key="1">
    <citation type="submission" date="2022-02" db="EMBL/GenBank/DDBJ databases">
        <title>Emergence and expansion in Europe of a Vibrio aestuarianus clonal complex pathogenic for oysters.</title>
        <authorList>
            <person name="Mesnil A."/>
            <person name="Travers M.-A."/>
        </authorList>
    </citation>
    <scope>NUCLEOTIDE SEQUENCE</scope>
    <source>
        <strain evidence="3">151-ITT-15-cp-1</strain>
    </source>
</reference>
<dbReference type="Proteomes" id="UP001140973">
    <property type="component" value="Unassembled WGS sequence"/>
</dbReference>
<keyword evidence="1" id="KW-1133">Transmembrane helix</keyword>
<feature type="signal peptide" evidence="2">
    <location>
        <begin position="1"/>
        <end position="26"/>
    </location>
</feature>
<evidence type="ECO:0000313" key="4">
    <source>
        <dbReference type="Proteomes" id="UP001140973"/>
    </source>
</evidence>
<evidence type="ECO:0000256" key="2">
    <source>
        <dbReference type="SAM" id="SignalP"/>
    </source>
</evidence>
<gene>
    <name evidence="3" type="ORF">L9W73_17370</name>
</gene>
<evidence type="ECO:0000256" key="1">
    <source>
        <dbReference type="SAM" id="Phobius"/>
    </source>
</evidence>